<protein>
    <recommendedName>
        <fullName evidence="3">SCP domain-containing protein</fullName>
    </recommendedName>
</protein>
<dbReference type="Proteomes" id="UP001632037">
    <property type="component" value="Unassembled WGS sequence"/>
</dbReference>
<evidence type="ECO:0000313" key="5">
    <source>
        <dbReference type="Proteomes" id="UP001632037"/>
    </source>
</evidence>
<keyword evidence="5" id="KW-1185">Reference proteome</keyword>
<dbReference type="PANTHER" id="PTHR31157:SF1">
    <property type="entry name" value="SCP DOMAIN-CONTAINING PROTEIN"/>
    <property type="match status" value="1"/>
</dbReference>
<dbReference type="Gene3D" id="3.40.33.10">
    <property type="entry name" value="CAP"/>
    <property type="match status" value="1"/>
</dbReference>
<feature type="region of interest" description="Disordered" evidence="1">
    <location>
        <begin position="15"/>
        <end position="34"/>
    </location>
</feature>
<dbReference type="PANTHER" id="PTHR31157">
    <property type="entry name" value="SCP DOMAIN-CONTAINING PROTEIN"/>
    <property type="match status" value="1"/>
</dbReference>
<dbReference type="AlphaFoldDB" id="A0ABD3FGK9"/>
<feature type="signal peptide" evidence="2">
    <location>
        <begin position="1"/>
        <end position="18"/>
    </location>
</feature>
<proteinExistence type="predicted"/>
<evidence type="ECO:0000256" key="1">
    <source>
        <dbReference type="SAM" id="MobiDB-lite"/>
    </source>
</evidence>
<keyword evidence="2" id="KW-0732">Signal</keyword>
<sequence length="258" mass="27336">MSCCLLLVSFSSVSPTHSSTCSATTNSSSNSKTPDPTMVSFCKTSLAFVLFLGAASMENAIADNLRHESRSLAATYTYTSQYASSMLASVNAQRASQGLPPLCLNTKLMAASKGHSVDMASKNYMSHTGSDGSTMAMRVTATGYKWTRVGENVAAGQVNVAAVMKSWMNSPGHRANILGDYTMLGTTYAYSSGSTYGHYWTQNFGKGSTESCNFEDVEYVDTPTPSLNSTTNSTDDSGVVLQNESPDVNTTVQQAAAV</sequence>
<dbReference type="SUPFAM" id="SSF55797">
    <property type="entry name" value="PR-1-like"/>
    <property type="match status" value="1"/>
</dbReference>
<evidence type="ECO:0000259" key="3">
    <source>
        <dbReference type="Pfam" id="PF00188"/>
    </source>
</evidence>
<organism evidence="4 5">
    <name type="scientific">Phytophthora oleae</name>
    <dbReference type="NCBI Taxonomy" id="2107226"/>
    <lineage>
        <taxon>Eukaryota</taxon>
        <taxon>Sar</taxon>
        <taxon>Stramenopiles</taxon>
        <taxon>Oomycota</taxon>
        <taxon>Peronosporomycetes</taxon>
        <taxon>Peronosporales</taxon>
        <taxon>Peronosporaceae</taxon>
        <taxon>Phytophthora</taxon>
    </lineage>
</organism>
<accession>A0ABD3FGK9</accession>
<name>A0ABD3FGK9_9STRA</name>
<gene>
    <name evidence="4" type="ORF">V7S43_009581</name>
</gene>
<dbReference type="Pfam" id="PF00188">
    <property type="entry name" value="CAP"/>
    <property type="match status" value="1"/>
</dbReference>
<dbReference type="InterPro" id="IPR014044">
    <property type="entry name" value="CAP_dom"/>
</dbReference>
<feature type="domain" description="SCP" evidence="3">
    <location>
        <begin position="88"/>
        <end position="204"/>
    </location>
</feature>
<dbReference type="CDD" id="cd05379">
    <property type="entry name" value="CAP_bacterial"/>
    <property type="match status" value="1"/>
</dbReference>
<dbReference type="EMBL" id="JBIMZQ010000020">
    <property type="protein sequence ID" value="KAL3665547.1"/>
    <property type="molecule type" value="Genomic_DNA"/>
</dbReference>
<evidence type="ECO:0000256" key="2">
    <source>
        <dbReference type="SAM" id="SignalP"/>
    </source>
</evidence>
<feature type="chain" id="PRO_5044742560" description="SCP domain-containing protein" evidence="2">
    <location>
        <begin position="19"/>
        <end position="258"/>
    </location>
</feature>
<evidence type="ECO:0000313" key="4">
    <source>
        <dbReference type="EMBL" id="KAL3665547.1"/>
    </source>
</evidence>
<comment type="caution">
    <text evidence="4">The sequence shown here is derived from an EMBL/GenBank/DDBJ whole genome shotgun (WGS) entry which is preliminary data.</text>
</comment>
<dbReference type="InterPro" id="IPR035940">
    <property type="entry name" value="CAP_sf"/>
</dbReference>
<feature type="compositionally biased region" description="Low complexity" evidence="1">
    <location>
        <begin position="15"/>
        <end position="33"/>
    </location>
</feature>
<reference evidence="4 5" key="1">
    <citation type="submission" date="2024-09" db="EMBL/GenBank/DDBJ databases">
        <title>Genome sequencing and assembly of Phytophthora oleae, isolate VK10A, causative agent of rot of olive drupes.</title>
        <authorList>
            <person name="Conti Taguali S."/>
            <person name="Riolo M."/>
            <person name="La Spada F."/>
            <person name="Cacciola S.O."/>
            <person name="Dionisio G."/>
        </authorList>
    </citation>
    <scope>NUCLEOTIDE SEQUENCE [LARGE SCALE GENOMIC DNA]</scope>
    <source>
        <strain evidence="4 5">VK10A</strain>
    </source>
</reference>